<organism evidence="11 12">
    <name type="scientific">Mycolicibacterium sphagni</name>
    <dbReference type="NCBI Taxonomy" id="1786"/>
    <lineage>
        <taxon>Bacteria</taxon>
        <taxon>Bacillati</taxon>
        <taxon>Actinomycetota</taxon>
        <taxon>Actinomycetes</taxon>
        <taxon>Mycobacteriales</taxon>
        <taxon>Mycobacteriaceae</taxon>
        <taxon>Mycolicibacterium</taxon>
    </lineage>
</organism>
<feature type="domain" description="SGNH" evidence="10">
    <location>
        <begin position="496"/>
        <end position="721"/>
    </location>
</feature>
<feature type="transmembrane region" description="Helical" evidence="8">
    <location>
        <begin position="52"/>
        <end position="72"/>
    </location>
</feature>
<comment type="subcellular location">
    <subcellularLocation>
        <location evidence="1">Cell membrane</location>
        <topology evidence="1">Multi-pass membrane protein</topology>
    </subcellularLocation>
</comment>
<evidence type="ECO:0000256" key="4">
    <source>
        <dbReference type="ARBA" id="ARBA00022692"/>
    </source>
</evidence>
<sequence length="732" mass="78299">MVSRDNSFSPAEERQGTHAEQNGFRLDIEGLRAVAVVAVVLFHASVPGLGGGYVGVDVFFVISGFLITGLLWREVSGTGSVGLRAFYGARARRLLPASAAVGVVTMIAATFLLPPLQAPTVLYDGIFSALYVSNYRFMLDGVNYFSAANHLSPSPFLHYWSLGVEEQFYLVWAPLILGVTWLIRSVRRARKSPQSGVAKTQRPYLVALALVAVMSFGMSLVLTDVVPAAAFYSLPTRAWQLAIGGLVALAARHWRRLPALPAGIAGWAGLALILLSCTWFSPATPFPGTAALLPTLGAALIIGAGCATPTQGCGRLLGLPPMRAIGRISYSWYLWHWPVLVLAPLLVGHSLGLVARLITALLSAGLAWLTMRFIENPLRFRPSIRHSPWRSLGLGATATAVAVCAGLALLQVVPTTVGRGAPRKQLAVTASPAQEGAGLDAYDAAVRQAFAQVQTALVASAGIQSVPSNLVPPLANAALEDKDVYLRGCMRDFLETGHPECASGDTASATTVALIGDSHAAMWNPAFQQLAALRHWRVETLAKTGCPLLDLPISSPLLHREYTECEQWRTEIINRLRTEHPRLVVLSMWRGYGSVGWPSGFTSYDPAWLDSLTRMVHQLRDSGTQVLVLGPIPDPQSVVPVCLSAHLNDATACEPQRSSAVNASGIAAEAAAVKSGGGHYADLTDLFCTADRCPVIVGNTLVYFDWNHLTLEYSRALSPVIGTLTDRALAQG</sequence>
<accession>A0A255D6P0</accession>
<keyword evidence="3 11" id="KW-0808">Transferase</keyword>
<dbReference type="PANTHER" id="PTHR23028:SF53">
    <property type="entry name" value="ACYL_TRANSF_3 DOMAIN-CONTAINING PROTEIN"/>
    <property type="match status" value="1"/>
</dbReference>
<dbReference type="EMBL" id="NOZR01000033">
    <property type="protein sequence ID" value="OYN75059.1"/>
    <property type="molecule type" value="Genomic_DNA"/>
</dbReference>
<feature type="transmembrane region" description="Helical" evidence="8">
    <location>
        <begin position="328"/>
        <end position="347"/>
    </location>
</feature>
<dbReference type="Pfam" id="PF19040">
    <property type="entry name" value="SGNH"/>
    <property type="match status" value="1"/>
</dbReference>
<gene>
    <name evidence="11" type="ORF">CG716_26735</name>
</gene>
<dbReference type="Gene3D" id="3.40.50.1110">
    <property type="entry name" value="SGNH hydrolase"/>
    <property type="match status" value="1"/>
</dbReference>
<protein>
    <submittedName>
        <fullName evidence="11">Acyltransferase</fullName>
    </submittedName>
</protein>
<feature type="transmembrane region" description="Helical" evidence="8">
    <location>
        <begin position="392"/>
        <end position="413"/>
    </location>
</feature>
<dbReference type="Pfam" id="PF01757">
    <property type="entry name" value="Acyl_transf_3"/>
    <property type="match status" value="1"/>
</dbReference>
<dbReference type="OrthoDB" id="3404679at2"/>
<dbReference type="SUPFAM" id="SSF52266">
    <property type="entry name" value="SGNH hydrolase"/>
    <property type="match status" value="1"/>
</dbReference>
<keyword evidence="7 11" id="KW-0012">Acyltransferase</keyword>
<keyword evidence="2" id="KW-1003">Cell membrane</keyword>
<evidence type="ECO:0000256" key="7">
    <source>
        <dbReference type="ARBA" id="ARBA00023315"/>
    </source>
</evidence>
<feature type="transmembrane region" description="Helical" evidence="8">
    <location>
        <begin position="229"/>
        <end position="250"/>
    </location>
</feature>
<reference evidence="11 12" key="1">
    <citation type="submission" date="2017-07" db="EMBL/GenBank/DDBJ databases">
        <title>The new phylogeny of genus Mycobacterium.</title>
        <authorList>
            <person name="Tortoli E."/>
            <person name="Trovato A."/>
            <person name="Cirillo D.M."/>
        </authorList>
    </citation>
    <scope>NUCLEOTIDE SEQUENCE [LARGE SCALE GENOMIC DNA]</scope>
    <source>
        <strain evidence="11 12">ATCC 33027</strain>
    </source>
</reference>
<dbReference type="RefSeq" id="WP_094484186.1">
    <property type="nucleotide sequence ID" value="NZ_NOZR01000033.1"/>
</dbReference>
<evidence type="ECO:0000256" key="1">
    <source>
        <dbReference type="ARBA" id="ARBA00004651"/>
    </source>
</evidence>
<feature type="domain" description="Acyltransferase 3" evidence="9">
    <location>
        <begin position="27"/>
        <end position="371"/>
    </location>
</feature>
<dbReference type="GO" id="GO:0016747">
    <property type="term" value="F:acyltransferase activity, transferring groups other than amino-acyl groups"/>
    <property type="evidence" value="ECO:0007669"/>
    <property type="project" value="InterPro"/>
</dbReference>
<dbReference type="Proteomes" id="UP000216063">
    <property type="component" value="Unassembled WGS sequence"/>
</dbReference>
<comment type="caution">
    <text evidence="11">The sequence shown here is derived from an EMBL/GenBank/DDBJ whole genome shotgun (WGS) entry which is preliminary data.</text>
</comment>
<dbReference type="InterPro" id="IPR036514">
    <property type="entry name" value="SGNH_hydro_sf"/>
</dbReference>
<keyword evidence="6 8" id="KW-0472">Membrane</keyword>
<dbReference type="AlphaFoldDB" id="A0A255D6P0"/>
<dbReference type="PANTHER" id="PTHR23028">
    <property type="entry name" value="ACETYLTRANSFERASE"/>
    <property type="match status" value="1"/>
</dbReference>
<evidence type="ECO:0000313" key="11">
    <source>
        <dbReference type="EMBL" id="OYN75059.1"/>
    </source>
</evidence>
<dbReference type="InterPro" id="IPR043968">
    <property type="entry name" value="SGNH"/>
</dbReference>
<feature type="transmembrane region" description="Helical" evidence="8">
    <location>
        <begin position="167"/>
        <end position="183"/>
    </location>
</feature>
<dbReference type="InterPro" id="IPR002656">
    <property type="entry name" value="Acyl_transf_3_dom"/>
</dbReference>
<keyword evidence="12" id="KW-1185">Reference proteome</keyword>
<evidence type="ECO:0000256" key="5">
    <source>
        <dbReference type="ARBA" id="ARBA00022989"/>
    </source>
</evidence>
<feature type="transmembrane region" description="Helical" evidence="8">
    <location>
        <begin position="353"/>
        <end position="371"/>
    </location>
</feature>
<name>A0A255D6P0_9MYCO</name>
<dbReference type="InterPro" id="IPR050879">
    <property type="entry name" value="Acyltransferase_3"/>
</dbReference>
<proteinExistence type="predicted"/>
<feature type="transmembrane region" description="Helical" evidence="8">
    <location>
        <begin position="204"/>
        <end position="223"/>
    </location>
</feature>
<dbReference type="GO" id="GO:0005886">
    <property type="term" value="C:plasma membrane"/>
    <property type="evidence" value="ECO:0007669"/>
    <property type="project" value="UniProtKB-SubCell"/>
</dbReference>
<keyword evidence="4 8" id="KW-0812">Transmembrane</keyword>
<keyword evidence="5 8" id="KW-1133">Transmembrane helix</keyword>
<evidence type="ECO:0000256" key="8">
    <source>
        <dbReference type="SAM" id="Phobius"/>
    </source>
</evidence>
<evidence type="ECO:0000256" key="6">
    <source>
        <dbReference type="ARBA" id="ARBA00023136"/>
    </source>
</evidence>
<feature type="transmembrane region" description="Helical" evidence="8">
    <location>
        <begin position="93"/>
        <end position="113"/>
    </location>
</feature>
<evidence type="ECO:0000259" key="9">
    <source>
        <dbReference type="Pfam" id="PF01757"/>
    </source>
</evidence>
<evidence type="ECO:0000256" key="2">
    <source>
        <dbReference type="ARBA" id="ARBA00022475"/>
    </source>
</evidence>
<evidence type="ECO:0000259" key="10">
    <source>
        <dbReference type="Pfam" id="PF19040"/>
    </source>
</evidence>
<feature type="transmembrane region" description="Helical" evidence="8">
    <location>
        <begin position="262"/>
        <end position="282"/>
    </location>
</feature>
<dbReference type="GO" id="GO:0009103">
    <property type="term" value="P:lipopolysaccharide biosynthetic process"/>
    <property type="evidence" value="ECO:0007669"/>
    <property type="project" value="TreeGrafter"/>
</dbReference>
<evidence type="ECO:0000313" key="12">
    <source>
        <dbReference type="Proteomes" id="UP000216063"/>
    </source>
</evidence>
<evidence type="ECO:0000256" key="3">
    <source>
        <dbReference type="ARBA" id="ARBA00022679"/>
    </source>
</evidence>